<dbReference type="RefSeq" id="WP_317697898.1">
    <property type="nucleotide sequence ID" value="NZ_AP026801.1"/>
</dbReference>
<sequence>MIENFIQTVDQFGINEPDRIVYENDGVKNTYGELREYSNNLANYIDQLKLDPDRPILVYGNQKFETIATFFGVVKSGHAYISVDSHSPQTRLMLISEIAQPAALITVEETDFSVPEIPTVNEEKLKQIFSNQIDYRVDHAVNGDETYYIIFTSGTTGKPKGVQISHNNLLSYVNWMLSDQFKLPEHPRNLSQPPYSFDLSVMNWGPTLAKGGTLVAIDKEVTDNFKQLFQVLPQTNIQVWVSTPTFMDICLLNPAFNAQSMPNITHFLFCGEELTHKTAQTLRTRFPSAHIFNTYGPTEATVAVSAVEITDEILSEYDRLPIGTPKEDTSFTIVDPETDEKLPDNEKGELIIGGPSVSKGYINNPEKTKAAFIDPIPRKYRTGDLCARDSNGQYLFFGRTDFQVKLHGYRIELEEVSFHLQHQPSVKQGVVVPIYDRNQKVSQLIAWVVPNESVEGKELQETEKIKAGLQKEMISYMVPQRIIYKEALPQTSNGKIDIKTIIKEVNS</sequence>
<dbReference type="GO" id="GO:0070395">
    <property type="term" value="P:lipoteichoic acid biosynthetic process"/>
    <property type="evidence" value="ECO:0007669"/>
    <property type="project" value="UniProtKB-UniRule"/>
</dbReference>
<feature type="binding site" evidence="7">
    <location>
        <position position="198"/>
    </location>
    <ligand>
        <name>D-alanine</name>
        <dbReference type="ChEBI" id="CHEBI:57416"/>
    </ligand>
</feature>
<dbReference type="Proteomes" id="UP001321804">
    <property type="component" value="Chromosome"/>
</dbReference>
<keyword evidence="1 7" id="KW-0963">Cytoplasm</keyword>
<organism evidence="10 11">
    <name type="scientific">Xylocopilactobacillus apis</name>
    <dbReference type="NCBI Taxonomy" id="2932183"/>
    <lineage>
        <taxon>Bacteria</taxon>
        <taxon>Bacillati</taxon>
        <taxon>Bacillota</taxon>
        <taxon>Bacilli</taxon>
        <taxon>Lactobacillales</taxon>
        <taxon>Lactobacillaceae</taxon>
        <taxon>Xylocopilactobacillus</taxon>
    </lineage>
</organism>
<feature type="binding site" evidence="7">
    <location>
        <begin position="293"/>
        <end position="298"/>
    </location>
    <ligand>
        <name>ATP</name>
        <dbReference type="ChEBI" id="CHEBI:30616"/>
    </ligand>
</feature>
<dbReference type="SUPFAM" id="SSF56801">
    <property type="entry name" value="Acetyl-CoA synthetase-like"/>
    <property type="match status" value="1"/>
</dbReference>
<dbReference type="InterPro" id="IPR042099">
    <property type="entry name" value="ANL_N_sf"/>
</dbReference>
<dbReference type="EC" id="6.2.1.54" evidence="7"/>
<dbReference type="KEGG" id="xak:KIMC2_06140"/>
<dbReference type="InterPro" id="IPR044507">
    <property type="entry name" value="DltA-like"/>
</dbReference>
<dbReference type="InterPro" id="IPR000873">
    <property type="entry name" value="AMP-dep_synth/lig_dom"/>
</dbReference>
<dbReference type="GO" id="GO:0005524">
    <property type="term" value="F:ATP binding"/>
    <property type="evidence" value="ECO:0007669"/>
    <property type="project" value="UniProtKB-KW"/>
</dbReference>
<comment type="caution">
    <text evidence="7">Lacks conserved residue(s) required for the propagation of feature annotation.</text>
</comment>
<evidence type="ECO:0000256" key="7">
    <source>
        <dbReference type="HAMAP-Rule" id="MF_00593"/>
    </source>
</evidence>
<reference evidence="10 11" key="1">
    <citation type="journal article" date="2023" name="Microbiol. Spectr.">
        <title>Symbiosis of Carpenter Bees with Uncharacterized Lactic Acid Bacteria Showing NAD Auxotrophy.</title>
        <authorList>
            <person name="Kawasaki S."/>
            <person name="Ozawa K."/>
            <person name="Mori T."/>
            <person name="Yamamoto A."/>
            <person name="Ito M."/>
            <person name="Ohkuma M."/>
            <person name="Sakamoto M."/>
            <person name="Matsutani M."/>
        </authorList>
    </citation>
    <scope>NUCLEOTIDE SEQUENCE [LARGE SCALE GENOMIC DNA]</scope>
    <source>
        <strain evidence="10 11">KimC2</strain>
    </source>
</reference>
<dbReference type="AlphaFoldDB" id="A0AAU9DH28"/>
<dbReference type="InterPro" id="IPR010072">
    <property type="entry name" value="DltA"/>
</dbReference>
<evidence type="ECO:0000256" key="6">
    <source>
        <dbReference type="ARBA" id="ARBA00061336"/>
    </source>
</evidence>
<dbReference type="Gene3D" id="3.30.300.30">
    <property type="match status" value="1"/>
</dbReference>
<feature type="domain" description="AMP-binding enzyme C-terminal" evidence="9">
    <location>
        <begin position="422"/>
        <end position="495"/>
    </location>
</feature>
<dbReference type="Gene3D" id="3.40.50.12780">
    <property type="entry name" value="N-terminal domain of ligase-like"/>
    <property type="match status" value="1"/>
</dbReference>
<proteinExistence type="inferred from homology"/>
<dbReference type="InterPro" id="IPR045851">
    <property type="entry name" value="AMP-bd_C_sf"/>
</dbReference>
<protein>
    <recommendedName>
        <fullName evidence="7">D-alanine--D-alanyl carrier protein ligase</fullName>
        <shortName evidence="7">DCL</shortName>
        <ecNumber evidence="7">6.2.1.54</ecNumber>
    </recommendedName>
    <alternativeName>
        <fullName evidence="7">D-alanine--poly(phosphoribitol) ligase subunit 1</fullName>
    </alternativeName>
    <alternativeName>
        <fullName evidence="7">D-alanine-activating enzyme</fullName>
        <shortName evidence="7">DAE</shortName>
    </alternativeName>
</protein>
<dbReference type="Pfam" id="PF00501">
    <property type="entry name" value="AMP-binding"/>
    <property type="match status" value="1"/>
</dbReference>
<evidence type="ECO:0000313" key="10">
    <source>
        <dbReference type="EMBL" id="BDR56052.1"/>
    </source>
</evidence>
<dbReference type="GO" id="GO:0005737">
    <property type="term" value="C:cytoplasm"/>
    <property type="evidence" value="ECO:0007669"/>
    <property type="project" value="UniProtKB-SubCell"/>
</dbReference>
<feature type="binding site" evidence="7">
    <location>
        <position position="384"/>
    </location>
    <ligand>
        <name>ATP</name>
        <dbReference type="ChEBI" id="CHEBI:30616"/>
    </ligand>
</feature>
<comment type="catalytic activity">
    <reaction evidence="7">
        <text>holo-[D-alanyl-carrier protein] + D-alanine + ATP = D-alanyl-[D-alanyl-carrier protein] + AMP + diphosphate</text>
        <dbReference type="Rhea" id="RHEA:55132"/>
        <dbReference type="Rhea" id="RHEA-COMP:14102"/>
        <dbReference type="Rhea" id="RHEA-COMP:14103"/>
        <dbReference type="ChEBI" id="CHEBI:30616"/>
        <dbReference type="ChEBI" id="CHEBI:33019"/>
        <dbReference type="ChEBI" id="CHEBI:57416"/>
        <dbReference type="ChEBI" id="CHEBI:64479"/>
        <dbReference type="ChEBI" id="CHEBI:138620"/>
        <dbReference type="ChEBI" id="CHEBI:456215"/>
        <dbReference type="EC" id="6.2.1.54"/>
    </reaction>
</comment>
<dbReference type="InterPro" id="IPR020845">
    <property type="entry name" value="AMP-binding_CS"/>
</dbReference>
<evidence type="ECO:0000313" key="11">
    <source>
        <dbReference type="Proteomes" id="UP001321804"/>
    </source>
</evidence>
<feature type="binding site" evidence="7">
    <location>
        <begin position="152"/>
        <end position="153"/>
    </location>
    <ligand>
        <name>ATP</name>
        <dbReference type="ChEBI" id="CHEBI:30616"/>
    </ligand>
</feature>
<evidence type="ECO:0000256" key="5">
    <source>
        <dbReference type="ARBA" id="ARBA00054605"/>
    </source>
</evidence>
<feature type="binding site" evidence="7">
    <location>
        <position position="495"/>
    </location>
    <ligand>
        <name>ATP</name>
        <dbReference type="ChEBI" id="CHEBI:30616"/>
    </ligand>
</feature>
<dbReference type="PANTHER" id="PTHR45398">
    <property type="match status" value="1"/>
</dbReference>
<comment type="subcellular location">
    <subcellularLocation>
        <location evidence="7">Cytoplasm</location>
    </subcellularLocation>
</comment>
<dbReference type="NCBIfam" id="TIGR01733">
    <property type="entry name" value="AA-adenyl-dom"/>
    <property type="match status" value="1"/>
</dbReference>
<dbReference type="EMBL" id="AP026801">
    <property type="protein sequence ID" value="BDR56052.1"/>
    <property type="molecule type" value="Genomic_DNA"/>
</dbReference>
<dbReference type="HAMAP" id="MF_00593">
    <property type="entry name" value="DltA"/>
    <property type="match status" value="1"/>
</dbReference>
<comment type="function">
    <text evidence="5 7">Catalyzes the first step in the D-alanylation of lipoteichoic acid (LTA), the activation of D-alanine and its transfer onto the D-alanyl carrier protein (Dcp) DltC. In an ATP-dependent two-step reaction, forms a high energy D-alanyl-AMP intermediate, followed by transfer of the D-alanyl residue as a thiol ester to the phosphopantheinyl prosthetic group of the Dcp. D-alanylation of LTA plays an important role in modulating the properties of the cell wall in Gram-positive bacteria, influencing the net charge of the cell wall.</text>
</comment>
<feature type="binding site" evidence="7">
    <location>
        <position position="302"/>
    </location>
    <ligand>
        <name>D-alanine</name>
        <dbReference type="ChEBI" id="CHEBI:57416"/>
    </ligand>
</feature>
<dbReference type="PROSITE" id="PS00455">
    <property type="entry name" value="AMP_BINDING"/>
    <property type="match status" value="1"/>
</dbReference>
<evidence type="ECO:0000256" key="4">
    <source>
        <dbReference type="ARBA" id="ARBA00022840"/>
    </source>
</evidence>
<comment type="similarity">
    <text evidence="6 7">Belongs to the ATP-dependent AMP-binding enzyme family. DltA subfamily.</text>
</comment>
<dbReference type="PANTHER" id="PTHR45398:SF1">
    <property type="entry name" value="ENZYME, PUTATIVE (JCVI)-RELATED"/>
    <property type="match status" value="1"/>
</dbReference>
<gene>
    <name evidence="7 10" type="primary">dltA</name>
    <name evidence="10" type="ORF">KIMC2_06140</name>
</gene>
<evidence type="ECO:0000256" key="2">
    <source>
        <dbReference type="ARBA" id="ARBA00022598"/>
    </source>
</evidence>
<dbReference type="NCBIfam" id="NF003417">
    <property type="entry name" value="PRK04813.1"/>
    <property type="match status" value="1"/>
</dbReference>
<feature type="domain" description="AMP-dependent synthetase/ligase" evidence="8">
    <location>
        <begin position="16"/>
        <end position="361"/>
    </location>
</feature>
<keyword evidence="2 7" id="KW-0436">Ligase</keyword>
<name>A0AAU9DH28_9LACO</name>
<accession>A0AAU9DH28</accession>
<feature type="binding site" evidence="7">
    <location>
        <position position="495"/>
    </location>
    <ligand>
        <name>D-alanine</name>
        <dbReference type="ChEBI" id="CHEBI:57416"/>
    </ligand>
</feature>
<dbReference type="CDD" id="cd05945">
    <property type="entry name" value="DltA"/>
    <property type="match status" value="1"/>
</dbReference>
<dbReference type="NCBIfam" id="TIGR01734">
    <property type="entry name" value="D-ala-DACP-lig"/>
    <property type="match status" value="1"/>
</dbReference>
<evidence type="ECO:0000256" key="1">
    <source>
        <dbReference type="ARBA" id="ARBA00022490"/>
    </source>
</evidence>
<dbReference type="GO" id="GO:0047473">
    <property type="term" value="F:D-alanine [D-alanyl carrier protein] ligase activity"/>
    <property type="evidence" value="ECO:0007669"/>
    <property type="project" value="UniProtKB-UniRule"/>
</dbReference>
<keyword evidence="3 7" id="KW-0547">Nucleotide-binding</keyword>
<dbReference type="InterPro" id="IPR010071">
    <property type="entry name" value="AA_adenyl_dom"/>
</dbReference>
<keyword evidence="11" id="KW-1185">Reference proteome</keyword>
<comment type="pathway">
    <text evidence="7">Cell wall biogenesis; lipoteichoic acid biosynthesis.</text>
</comment>
<evidence type="ECO:0000259" key="9">
    <source>
        <dbReference type="Pfam" id="PF13193"/>
    </source>
</evidence>
<evidence type="ECO:0000259" key="8">
    <source>
        <dbReference type="Pfam" id="PF00501"/>
    </source>
</evidence>
<evidence type="ECO:0000256" key="3">
    <source>
        <dbReference type="ARBA" id="ARBA00022741"/>
    </source>
</evidence>
<dbReference type="Pfam" id="PF13193">
    <property type="entry name" value="AMP-binding_C"/>
    <property type="match status" value="1"/>
</dbReference>
<keyword evidence="4 7" id="KW-0067">ATP-binding</keyword>
<dbReference type="InterPro" id="IPR025110">
    <property type="entry name" value="AMP-bd_C"/>
</dbReference>
<dbReference type="FunFam" id="3.30.300.30:FF:000012">
    <property type="entry name" value="D-alanine--D-alanyl carrier protein ligase"/>
    <property type="match status" value="1"/>
</dbReference>